<protein>
    <submittedName>
        <fullName evidence="2">Uncharacterized protein</fullName>
    </submittedName>
</protein>
<dbReference type="AlphaFoldDB" id="J4UE68"/>
<sequence length="680" mass="75116">MLTSTSTSEKLHTELLIEERAISADYVSFVTRRKKDAAAERAAAKREGFDAWPSLQTELWRRFTRDSRARLLHAEERKRRLYRRILGEWLDSSDCSLDDADKERLKTSLRRWIAHRESEGEDELAVLTERAAPLPISPYRRGAGGDDGVVTEQQRRARNAGNQRRSQRRQKEVFEVKLRTAKEVAGYLRRIVVGCLRPERSSTSSTSSARVGSKDGRKDTRSKMGSGTVKTETEQDAGSDLQRRRARDAPRSRAPIPKQLAASLPTPAQSINAPRIHSPLTRIRTPGRRTDREPTQLGLSRTAAPQAIETQDHDVIAPAEAYVPGSIRRRLEAEVWLATRSAQTSKFAAARKVSRKRIRRGSFTGSGSFATDDRAARNHRDLRDPTSSPPSHSSNRPKLRSQPGWLGMSQTSRIQLPRAFPAQATIAAPLEYGPTGPVDDKRHLCLAAFLATNAYRNGYCPDSKHPPGPDRKIPDQVPADVYRLVVADKALEIQRFVNVWGYPGRDDGMFDTLEEWLAAQPAIAATASQMAPLPREEVEEWVTKALRGAFVGESVRQRLTWEDLPMAPEVMKLVRRVKIPASFKKPFKNVTGNEYRAVSPEVAQKLINCKKPSEPSLPSTVTHPAGSRSTSGGSHSSGGSSDAPALSSGDSSDPDDTFDSNAGVAFFGGTGEGHDARACS</sequence>
<feature type="compositionally biased region" description="Polar residues" evidence="1">
    <location>
        <begin position="385"/>
        <end position="396"/>
    </location>
</feature>
<feature type="region of interest" description="Disordered" evidence="1">
    <location>
        <begin position="362"/>
        <end position="405"/>
    </location>
</feature>
<feature type="compositionally biased region" description="Basic and acidic residues" evidence="1">
    <location>
        <begin position="241"/>
        <end position="251"/>
    </location>
</feature>
<dbReference type="RefSeq" id="XP_014179903.1">
    <property type="nucleotide sequence ID" value="XM_014324428.1"/>
</dbReference>
<dbReference type="EMBL" id="ALBS01000170">
    <property type="protein sequence ID" value="EJT49485.1"/>
    <property type="molecule type" value="Genomic_DNA"/>
</dbReference>
<feature type="compositionally biased region" description="Basic and acidic residues" evidence="1">
    <location>
        <begin position="371"/>
        <end position="384"/>
    </location>
</feature>
<feature type="compositionally biased region" description="Basic and acidic residues" evidence="1">
    <location>
        <begin position="212"/>
        <end position="222"/>
    </location>
</feature>
<evidence type="ECO:0000256" key="1">
    <source>
        <dbReference type="SAM" id="MobiDB-lite"/>
    </source>
</evidence>
<dbReference type="VEuPathDB" id="FungiDB:A1Q1_01389"/>
<comment type="caution">
    <text evidence="2">The sequence shown here is derived from an EMBL/GenBank/DDBJ whole genome shotgun (WGS) entry which is preliminary data.</text>
</comment>
<proteinExistence type="predicted"/>
<evidence type="ECO:0000313" key="3">
    <source>
        <dbReference type="Proteomes" id="UP000002748"/>
    </source>
</evidence>
<organism evidence="2 3">
    <name type="scientific">Trichosporon asahii var. asahii (strain ATCC 90039 / CBS 2479 / JCM 2466 / KCTC 7840 / NBRC 103889/ NCYC 2677 / UAMH 7654)</name>
    <name type="common">Yeast</name>
    <dbReference type="NCBI Taxonomy" id="1186058"/>
    <lineage>
        <taxon>Eukaryota</taxon>
        <taxon>Fungi</taxon>
        <taxon>Dikarya</taxon>
        <taxon>Basidiomycota</taxon>
        <taxon>Agaricomycotina</taxon>
        <taxon>Tremellomycetes</taxon>
        <taxon>Trichosporonales</taxon>
        <taxon>Trichosporonaceae</taxon>
        <taxon>Trichosporon</taxon>
    </lineage>
</organism>
<reference evidence="2 3" key="1">
    <citation type="journal article" date="2012" name="Eukaryot. Cell">
        <title>Draft genome sequence of CBS 2479, the standard type strain of Trichosporon asahii.</title>
        <authorList>
            <person name="Yang R.Y."/>
            <person name="Li H.T."/>
            <person name="Zhu H."/>
            <person name="Zhou G.P."/>
            <person name="Wang M."/>
            <person name="Wang L."/>
        </authorList>
    </citation>
    <scope>NUCLEOTIDE SEQUENCE [LARGE SCALE GENOMIC DNA]</scope>
    <source>
        <strain evidence="3">ATCC 90039 / CBS 2479 / JCM 2466 / KCTC 7840 / NCYC 2677 / UAMH 7654</strain>
    </source>
</reference>
<dbReference type="GeneID" id="25984903"/>
<feature type="region of interest" description="Disordered" evidence="1">
    <location>
        <begin position="609"/>
        <end position="680"/>
    </location>
</feature>
<evidence type="ECO:0000313" key="2">
    <source>
        <dbReference type="EMBL" id="EJT49485.1"/>
    </source>
</evidence>
<accession>J4UE68</accession>
<gene>
    <name evidence="2" type="ORF">A1Q1_01389</name>
</gene>
<dbReference type="HOGENOM" id="CLU_404496_0_0_1"/>
<dbReference type="KEGG" id="tasa:A1Q1_01389"/>
<name>J4UE68_TRIAS</name>
<feature type="region of interest" description="Disordered" evidence="1">
    <location>
        <begin position="198"/>
        <end position="263"/>
    </location>
</feature>
<dbReference type="Proteomes" id="UP000002748">
    <property type="component" value="Unassembled WGS sequence"/>
</dbReference>
<feature type="compositionally biased region" description="Low complexity" evidence="1">
    <location>
        <begin position="626"/>
        <end position="641"/>
    </location>
</feature>